<evidence type="ECO:0000313" key="2">
    <source>
        <dbReference type="EMBL" id="EME84648.1"/>
    </source>
</evidence>
<dbReference type="RefSeq" id="XP_007925272.1">
    <property type="nucleotide sequence ID" value="XM_007927081.1"/>
</dbReference>
<dbReference type="Pfam" id="PF17103">
    <property type="entry name" value="Stealth_CR4"/>
    <property type="match status" value="1"/>
</dbReference>
<dbReference type="EMBL" id="KB446557">
    <property type="protein sequence ID" value="EME84648.1"/>
    <property type="molecule type" value="Genomic_DNA"/>
</dbReference>
<evidence type="ECO:0000259" key="1">
    <source>
        <dbReference type="Pfam" id="PF17103"/>
    </source>
</evidence>
<name>M3B5M0_PSEFD</name>
<dbReference type="AlphaFoldDB" id="M3B5M0"/>
<keyword evidence="3" id="KW-1185">Reference proteome</keyword>
<organism evidence="2 3">
    <name type="scientific">Pseudocercospora fijiensis (strain CIRAD86)</name>
    <name type="common">Black leaf streak disease fungus</name>
    <name type="synonym">Mycosphaerella fijiensis</name>
    <dbReference type="NCBI Taxonomy" id="383855"/>
    <lineage>
        <taxon>Eukaryota</taxon>
        <taxon>Fungi</taxon>
        <taxon>Dikarya</taxon>
        <taxon>Ascomycota</taxon>
        <taxon>Pezizomycotina</taxon>
        <taxon>Dothideomycetes</taxon>
        <taxon>Dothideomycetidae</taxon>
        <taxon>Mycosphaerellales</taxon>
        <taxon>Mycosphaerellaceae</taxon>
        <taxon>Pseudocercospora</taxon>
    </lineage>
</organism>
<feature type="domain" description="Stealth protein CR4 conserved region 4" evidence="1">
    <location>
        <begin position="117"/>
        <end position="167"/>
    </location>
</feature>
<accession>M3B5M0</accession>
<proteinExistence type="predicted"/>
<dbReference type="Proteomes" id="UP000016932">
    <property type="component" value="Unassembled WGS sequence"/>
</dbReference>
<dbReference type="OrthoDB" id="263283at2759"/>
<dbReference type="VEuPathDB" id="FungiDB:MYCFIDRAFT_187575"/>
<dbReference type="KEGG" id="pfj:MYCFIDRAFT_187575"/>
<reference evidence="2 3" key="1">
    <citation type="journal article" date="2012" name="PLoS Pathog.">
        <title>Diverse lifestyles and strategies of plant pathogenesis encoded in the genomes of eighteen Dothideomycetes fungi.</title>
        <authorList>
            <person name="Ohm R.A."/>
            <person name="Feau N."/>
            <person name="Henrissat B."/>
            <person name="Schoch C.L."/>
            <person name="Horwitz B.A."/>
            <person name="Barry K.W."/>
            <person name="Condon B.J."/>
            <person name="Copeland A.C."/>
            <person name="Dhillon B."/>
            <person name="Glaser F."/>
            <person name="Hesse C.N."/>
            <person name="Kosti I."/>
            <person name="LaButti K."/>
            <person name="Lindquist E.A."/>
            <person name="Lucas S."/>
            <person name="Salamov A.A."/>
            <person name="Bradshaw R.E."/>
            <person name="Ciuffetti L."/>
            <person name="Hamelin R.C."/>
            <person name="Kema G.H.J."/>
            <person name="Lawrence C."/>
            <person name="Scott J.A."/>
            <person name="Spatafora J.W."/>
            <person name="Turgeon B.G."/>
            <person name="de Wit P.J.G.M."/>
            <person name="Zhong S."/>
            <person name="Goodwin S.B."/>
            <person name="Grigoriev I.V."/>
        </authorList>
    </citation>
    <scope>NUCLEOTIDE SEQUENCE [LARGE SCALE GENOMIC DNA]</scope>
    <source>
        <strain evidence="2 3">CIRAD86</strain>
    </source>
</reference>
<dbReference type="InterPro" id="IPR031356">
    <property type="entry name" value="Stealth_CR4"/>
</dbReference>
<dbReference type="GeneID" id="19334948"/>
<sequence>MIKDADCFAFDVNDCLAPGFSVEGFSNHRDTPVFSTAAMLDRVARQQPECGDCLIKILLHKVAKGFEPLLPNADTQPKAFQTVVKALMRYQYVINEPDGLFVMVTDAEQVENTLIKRLLTKKKKVGQLCLNDDVASTDESDVLALQSTMKTLLEGLLPEPSEFEAKAEIG</sequence>
<protein>
    <recommendedName>
        <fullName evidence="1">Stealth protein CR4 conserved region 4 domain-containing protein</fullName>
    </recommendedName>
</protein>
<dbReference type="HOGENOM" id="CLU_1587352_0_0_1"/>
<evidence type="ECO:0000313" key="3">
    <source>
        <dbReference type="Proteomes" id="UP000016932"/>
    </source>
</evidence>
<dbReference type="eggNOG" id="ENOG502QQMR">
    <property type="taxonomic scope" value="Eukaryota"/>
</dbReference>
<gene>
    <name evidence="2" type="ORF">MYCFIDRAFT_187575</name>
</gene>